<feature type="region of interest" description="Disordered" evidence="1">
    <location>
        <begin position="71"/>
        <end position="105"/>
    </location>
</feature>
<dbReference type="EMBL" id="CH473955">
    <property type="protein sequence ID" value="EDM10378.1"/>
    <property type="molecule type" value="Genomic_DNA"/>
</dbReference>
<proteinExistence type="predicted"/>
<name>A6I5S0_RAT</name>
<dbReference type="AlphaFoldDB" id="A6I5S0"/>
<gene>
    <name evidence="2" type="ORF">rCG_44385</name>
</gene>
<protein>
    <submittedName>
        <fullName evidence="2">RCG44385</fullName>
    </submittedName>
</protein>
<reference evidence="3" key="1">
    <citation type="submission" date="2005-09" db="EMBL/GenBank/DDBJ databases">
        <authorList>
            <person name="Mural R.J."/>
            <person name="Li P.W."/>
            <person name="Adams M.D."/>
            <person name="Amanatides P.G."/>
            <person name="Baden-Tillson H."/>
            <person name="Barnstead M."/>
            <person name="Chin S.H."/>
            <person name="Dew I."/>
            <person name="Evans C.A."/>
            <person name="Ferriera S."/>
            <person name="Flanigan M."/>
            <person name="Fosler C."/>
            <person name="Glodek A."/>
            <person name="Gu Z."/>
            <person name="Holt R.A."/>
            <person name="Jennings D."/>
            <person name="Kraft C.L."/>
            <person name="Lu F."/>
            <person name="Nguyen T."/>
            <person name="Nusskern D.R."/>
            <person name="Pfannkoch C.M."/>
            <person name="Sitter C."/>
            <person name="Sutton G.G."/>
            <person name="Venter J.C."/>
            <person name="Wang Z."/>
            <person name="Woodage T."/>
            <person name="Zheng X.H."/>
            <person name="Zhong F."/>
        </authorList>
    </citation>
    <scope>NUCLEOTIDE SEQUENCE [LARGE SCALE GENOMIC DNA]</scope>
    <source>
        <strain>BN</strain>
        <strain evidence="3">Sprague-Dawley</strain>
    </source>
</reference>
<organism evidence="2 3">
    <name type="scientific">Rattus norvegicus</name>
    <name type="common">Rat</name>
    <dbReference type="NCBI Taxonomy" id="10116"/>
    <lineage>
        <taxon>Eukaryota</taxon>
        <taxon>Metazoa</taxon>
        <taxon>Chordata</taxon>
        <taxon>Craniata</taxon>
        <taxon>Vertebrata</taxon>
        <taxon>Euteleostomi</taxon>
        <taxon>Mammalia</taxon>
        <taxon>Eutheria</taxon>
        <taxon>Euarchontoglires</taxon>
        <taxon>Glires</taxon>
        <taxon>Rodentia</taxon>
        <taxon>Myomorpha</taxon>
        <taxon>Muroidea</taxon>
        <taxon>Muridae</taxon>
        <taxon>Murinae</taxon>
        <taxon>Rattus</taxon>
    </lineage>
</organism>
<dbReference type="Proteomes" id="UP000234681">
    <property type="component" value="Chromosome 2"/>
</dbReference>
<sequence length="105" mass="11784">MENSLFPKWPRLQLRCWMWELEWSWLLGCLQHCARVWLEKNSHDGASMMLRSGCGPSVLSPGGCDTVQVSRLSNPSARGEKGARLAPCFTSAPSERKPHSSKHFG</sequence>
<evidence type="ECO:0000256" key="1">
    <source>
        <dbReference type="SAM" id="MobiDB-lite"/>
    </source>
</evidence>
<evidence type="ECO:0000313" key="2">
    <source>
        <dbReference type="EMBL" id="EDM10378.1"/>
    </source>
</evidence>
<evidence type="ECO:0000313" key="3">
    <source>
        <dbReference type="Proteomes" id="UP000234681"/>
    </source>
</evidence>
<accession>A6I5S0</accession>